<dbReference type="EMBL" id="UYSL01019894">
    <property type="protein sequence ID" value="VDL71080.1"/>
    <property type="molecule type" value="Genomic_DNA"/>
</dbReference>
<protein>
    <submittedName>
        <fullName evidence="5">Protein kinase domain-containing protein</fullName>
    </submittedName>
</protein>
<dbReference type="PROSITE" id="PS00107">
    <property type="entry name" value="PROTEIN_KINASE_ATP"/>
    <property type="match status" value="1"/>
</dbReference>
<name>A0A0N4XX21_NIPBR</name>
<reference evidence="3 4" key="2">
    <citation type="submission" date="2018-11" db="EMBL/GenBank/DDBJ databases">
        <authorList>
            <consortium name="Pathogen Informatics"/>
        </authorList>
    </citation>
    <scope>NUCLEOTIDE SEQUENCE [LARGE SCALE GENOMIC DNA]</scope>
</reference>
<evidence type="ECO:0000313" key="5">
    <source>
        <dbReference type="WBParaSite" id="NBR_0000749001-mRNA-1"/>
    </source>
</evidence>
<dbReference type="Gene3D" id="3.30.200.20">
    <property type="entry name" value="Phosphorylase Kinase, domain 1"/>
    <property type="match status" value="1"/>
</dbReference>
<evidence type="ECO:0000256" key="2">
    <source>
        <dbReference type="SAM" id="MobiDB-lite"/>
    </source>
</evidence>
<sequence>MQSQVHISLSCRSEHGKSRSPNGLLSLPEKSSDRNPDPFFGEMQEVIAKGFTNNMVVDDPDERPVLPLNTAITTRSNKYIVIKKLGAGGFGDVYEVHRERDSGVLAMKTEFDVDDDMLQRLKVI</sequence>
<dbReference type="AlphaFoldDB" id="A0A0N4XX21"/>
<dbReference type="InterPro" id="IPR011009">
    <property type="entry name" value="Kinase-like_dom_sf"/>
</dbReference>
<keyword evidence="4" id="KW-1185">Reference proteome</keyword>
<evidence type="ECO:0000313" key="3">
    <source>
        <dbReference type="EMBL" id="VDL71080.1"/>
    </source>
</evidence>
<feature type="binding site" evidence="1">
    <location>
        <position position="108"/>
    </location>
    <ligand>
        <name>ATP</name>
        <dbReference type="ChEBI" id="CHEBI:30616"/>
    </ligand>
</feature>
<reference evidence="5" key="1">
    <citation type="submission" date="2017-02" db="UniProtKB">
        <authorList>
            <consortium name="WormBaseParasite"/>
        </authorList>
    </citation>
    <scope>IDENTIFICATION</scope>
</reference>
<dbReference type="GO" id="GO:0005524">
    <property type="term" value="F:ATP binding"/>
    <property type="evidence" value="ECO:0007669"/>
    <property type="project" value="UniProtKB-UniRule"/>
</dbReference>
<keyword evidence="1" id="KW-0547">Nucleotide-binding</keyword>
<proteinExistence type="predicted"/>
<dbReference type="WBParaSite" id="NBR_0000749001-mRNA-1">
    <property type="protein sequence ID" value="NBR_0000749001-mRNA-1"/>
    <property type="gene ID" value="NBR_0000749001"/>
</dbReference>
<gene>
    <name evidence="3" type="ORF">NBR_LOCUS7491</name>
</gene>
<feature type="region of interest" description="Disordered" evidence="2">
    <location>
        <begin position="1"/>
        <end position="37"/>
    </location>
</feature>
<evidence type="ECO:0000313" key="4">
    <source>
        <dbReference type="Proteomes" id="UP000271162"/>
    </source>
</evidence>
<keyword evidence="1" id="KW-0067">ATP-binding</keyword>
<accession>A0A0N4XX21</accession>
<dbReference type="InterPro" id="IPR017441">
    <property type="entry name" value="Protein_kinase_ATP_BS"/>
</dbReference>
<evidence type="ECO:0000256" key="1">
    <source>
        <dbReference type="PROSITE-ProRule" id="PRU10141"/>
    </source>
</evidence>
<dbReference type="SUPFAM" id="SSF56112">
    <property type="entry name" value="Protein kinase-like (PK-like)"/>
    <property type="match status" value="1"/>
</dbReference>
<feature type="compositionally biased region" description="Polar residues" evidence="2">
    <location>
        <begin position="1"/>
        <end position="11"/>
    </location>
</feature>
<dbReference type="Proteomes" id="UP000271162">
    <property type="component" value="Unassembled WGS sequence"/>
</dbReference>
<organism evidence="5">
    <name type="scientific">Nippostrongylus brasiliensis</name>
    <name type="common">Rat hookworm</name>
    <dbReference type="NCBI Taxonomy" id="27835"/>
    <lineage>
        <taxon>Eukaryota</taxon>
        <taxon>Metazoa</taxon>
        <taxon>Ecdysozoa</taxon>
        <taxon>Nematoda</taxon>
        <taxon>Chromadorea</taxon>
        <taxon>Rhabditida</taxon>
        <taxon>Rhabditina</taxon>
        <taxon>Rhabditomorpha</taxon>
        <taxon>Strongyloidea</taxon>
        <taxon>Heligmosomidae</taxon>
        <taxon>Nippostrongylus</taxon>
    </lineage>
</organism>